<sequence length="120" mass="13575">MAGHQVTLKGPGVIKEICLGIIIDYDGNLYHAKWTFHMMAFGMELWIFHFCGRMTIYTFENSCIFVVLCFLCSFEEPCSNGDVIEGDVKKVGNLVTDIWLIKQMMKPIGFASMISILACH</sequence>
<dbReference type="Proteomes" id="UP000593564">
    <property type="component" value="Unassembled WGS sequence"/>
</dbReference>
<keyword evidence="2" id="KW-1185">Reference proteome</keyword>
<gene>
    <name evidence="1" type="ORF">HYC85_018300</name>
</gene>
<organism evidence="1 2">
    <name type="scientific">Camellia sinensis</name>
    <name type="common">Tea plant</name>
    <name type="synonym">Thea sinensis</name>
    <dbReference type="NCBI Taxonomy" id="4442"/>
    <lineage>
        <taxon>Eukaryota</taxon>
        <taxon>Viridiplantae</taxon>
        <taxon>Streptophyta</taxon>
        <taxon>Embryophyta</taxon>
        <taxon>Tracheophyta</taxon>
        <taxon>Spermatophyta</taxon>
        <taxon>Magnoliopsida</taxon>
        <taxon>eudicotyledons</taxon>
        <taxon>Gunneridae</taxon>
        <taxon>Pentapetalae</taxon>
        <taxon>asterids</taxon>
        <taxon>Ericales</taxon>
        <taxon>Theaceae</taxon>
        <taxon>Camellia</taxon>
    </lineage>
</organism>
<name>A0A7J7GTY5_CAMSI</name>
<reference evidence="2" key="1">
    <citation type="journal article" date="2020" name="Nat. Commun.">
        <title>Genome assembly of wild tea tree DASZ reveals pedigree and selection history of tea varieties.</title>
        <authorList>
            <person name="Zhang W."/>
            <person name="Zhang Y."/>
            <person name="Qiu H."/>
            <person name="Guo Y."/>
            <person name="Wan H."/>
            <person name="Zhang X."/>
            <person name="Scossa F."/>
            <person name="Alseekh S."/>
            <person name="Zhang Q."/>
            <person name="Wang P."/>
            <person name="Xu L."/>
            <person name="Schmidt M.H."/>
            <person name="Jia X."/>
            <person name="Li D."/>
            <person name="Zhu A."/>
            <person name="Guo F."/>
            <person name="Chen W."/>
            <person name="Ni D."/>
            <person name="Usadel B."/>
            <person name="Fernie A.R."/>
            <person name="Wen W."/>
        </authorList>
    </citation>
    <scope>NUCLEOTIDE SEQUENCE [LARGE SCALE GENOMIC DNA]</scope>
    <source>
        <strain evidence="2">cv. G240</strain>
    </source>
</reference>
<evidence type="ECO:0000313" key="2">
    <source>
        <dbReference type="Proteomes" id="UP000593564"/>
    </source>
</evidence>
<protein>
    <submittedName>
        <fullName evidence="1">Uncharacterized protein</fullName>
    </submittedName>
</protein>
<accession>A0A7J7GTY5</accession>
<dbReference type="EMBL" id="JACBKZ010000008">
    <property type="protein sequence ID" value="KAF5944223.1"/>
    <property type="molecule type" value="Genomic_DNA"/>
</dbReference>
<proteinExistence type="predicted"/>
<evidence type="ECO:0000313" key="1">
    <source>
        <dbReference type="EMBL" id="KAF5944223.1"/>
    </source>
</evidence>
<comment type="caution">
    <text evidence="1">The sequence shown here is derived from an EMBL/GenBank/DDBJ whole genome shotgun (WGS) entry which is preliminary data.</text>
</comment>
<reference evidence="1 2" key="2">
    <citation type="submission" date="2020-07" db="EMBL/GenBank/DDBJ databases">
        <title>Genome assembly of wild tea tree DASZ reveals pedigree and selection history of tea varieties.</title>
        <authorList>
            <person name="Zhang W."/>
        </authorList>
    </citation>
    <scope>NUCLEOTIDE SEQUENCE [LARGE SCALE GENOMIC DNA]</scope>
    <source>
        <strain evidence="2">cv. G240</strain>
        <tissue evidence="1">Leaf</tissue>
    </source>
</reference>
<dbReference type="AlphaFoldDB" id="A0A7J7GTY5"/>